<protein>
    <submittedName>
        <fullName evidence="2">Uncharacterized protein</fullName>
    </submittedName>
</protein>
<feature type="region of interest" description="Disordered" evidence="1">
    <location>
        <begin position="124"/>
        <end position="148"/>
    </location>
</feature>
<name>A0ABM7LJV4_9ACTN</name>
<organism evidence="2 3">
    <name type="scientific">Actinoplanes ianthinogenes</name>
    <dbReference type="NCBI Taxonomy" id="122358"/>
    <lineage>
        <taxon>Bacteria</taxon>
        <taxon>Bacillati</taxon>
        <taxon>Actinomycetota</taxon>
        <taxon>Actinomycetes</taxon>
        <taxon>Micromonosporales</taxon>
        <taxon>Micromonosporaceae</taxon>
        <taxon>Actinoplanes</taxon>
    </lineage>
</organism>
<evidence type="ECO:0000256" key="1">
    <source>
        <dbReference type="SAM" id="MobiDB-lite"/>
    </source>
</evidence>
<dbReference type="EMBL" id="AP023356">
    <property type="protein sequence ID" value="BCJ39423.1"/>
    <property type="molecule type" value="Genomic_DNA"/>
</dbReference>
<proteinExistence type="predicted"/>
<gene>
    <name evidence="2" type="ORF">Aiant_00800</name>
</gene>
<dbReference type="RefSeq" id="WP_189334168.1">
    <property type="nucleotide sequence ID" value="NZ_AP023356.1"/>
</dbReference>
<evidence type="ECO:0000313" key="3">
    <source>
        <dbReference type="Proteomes" id="UP000676967"/>
    </source>
</evidence>
<feature type="compositionally biased region" description="Acidic residues" evidence="1">
    <location>
        <begin position="135"/>
        <end position="148"/>
    </location>
</feature>
<accession>A0ABM7LJV4</accession>
<sequence>MNVPPPTDGPSARRGEYEQGQEALARFKGALKVCQHRPYLEREVPAHKIKQLKEAIRNASVVLRHVGYSSVESLADLLSLLDTPHVKYEDIFVELADIVELVAVGLQRYRQRYVLDARTSGRDVLTSRLPPEAGTEPEPDTADEEQDS</sequence>
<dbReference type="Proteomes" id="UP000676967">
    <property type="component" value="Chromosome"/>
</dbReference>
<evidence type="ECO:0000313" key="2">
    <source>
        <dbReference type="EMBL" id="BCJ39423.1"/>
    </source>
</evidence>
<keyword evidence="3" id="KW-1185">Reference proteome</keyword>
<reference evidence="2 3" key="1">
    <citation type="submission" date="2020-08" db="EMBL/GenBank/DDBJ databases">
        <title>Whole genome shotgun sequence of Actinoplanes ianthinogenes NBRC 13996.</title>
        <authorList>
            <person name="Komaki H."/>
            <person name="Tamura T."/>
        </authorList>
    </citation>
    <scope>NUCLEOTIDE SEQUENCE [LARGE SCALE GENOMIC DNA]</scope>
    <source>
        <strain evidence="2 3">NBRC 13996</strain>
    </source>
</reference>